<evidence type="ECO:0000313" key="3">
    <source>
        <dbReference type="Proteomes" id="UP000001554"/>
    </source>
</evidence>
<feature type="compositionally biased region" description="Basic and acidic residues" evidence="1">
    <location>
        <begin position="77"/>
        <end position="87"/>
    </location>
</feature>
<feature type="region of interest" description="Disordered" evidence="1">
    <location>
        <begin position="57"/>
        <end position="87"/>
    </location>
</feature>
<organism evidence="3 4">
    <name type="scientific">Branchiostoma floridae</name>
    <name type="common">Florida lancelet</name>
    <name type="synonym">Amphioxus</name>
    <dbReference type="NCBI Taxonomy" id="7739"/>
    <lineage>
        <taxon>Eukaryota</taxon>
        <taxon>Metazoa</taxon>
        <taxon>Chordata</taxon>
        <taxon>Cephalochordata</taxon>
        <taxon>Leptocardii</taxon>
        <taxon>Amphioxiformes</taxon>
        <taxon>Branchiostomatidae</taxon>
        <taxon>Branchiostoma</taxon>
    </lineage>
</organism>
<dbReference type="PROSITE" id="PS51019">
    <property type="entry name" value="REELIN"/>
    <property type="match status" value="1"/>
</dbReference>
<reference evidence="3" key="1">
    <citation type="journal article" date="2020" name="Nat. Ecol. Evol.">
        <title>Deeply conserved synteny resolves early events in vertebrate evolution.</title>
        <authorList>
            <person name="Simakov O."/>
            <person name="Marletaz F."/>
            <person name="Yue J.X."/>
            <person name="O'Connell B."/>
            <person name="Jenkins J."/>
            <person name="Brandt A."/>
            <person name="Calef R."/>
            <person name="Tung C.H."/>
            <person name="Huang T.K."/>
            <person name="Schmutz J."/>
            <person name="Satoh N."/>
            <person name="Yu J.K."/>
            <person name="Putnam N.H."/>
            <person name="Green R.E."/>
            <person name="Rokhsar D.S."/>
        </authorList>
    </citation>
    <scope>NUCLEOTIDE SEQUENCE [LARGE SCALE GENOMIC DNA]</scope>
    <source>
        <strain evidence="3">S238N-H82</strain>
    </source>
</reference>
<feature type="compositionally biased region" description="Polar residues" evidence="1">
    <location>
        <begin position="57"/>
        <end position="76"/>
    </location>
</feature>
<keyword evidence="3" id="KW-1185">Reference proteome</keyword>
<dbReference type="InterPro" id="IPR002861">
    <property type="entry name" value="Reeler_dom"/>
</dbReference>
<feature type="domain" description="Reelin" evidence="2">
    <location>
        <begin position="1"/>
        <end position="138"/>
    </location>
</feature>
<accession>A0A9J7MXW7</accession>
<gene>
    <name evidence="4" type="primary">LOC118420153</name>
</gene>
<proteinExistence type="predicted"/>
<reference evidence="4" key="2">
    <citation type="submission" date="2025-08" db="UniProtKB">
        <authorList>
            <consortium name="RefSeq"/>
        </authorList>
    </citation>
    <scope>IDENTIFICATION</scope>
    <source>
        <strain evidence="4">S238N-H82</strain>
        <tissue evidence="4">Testes</tissue>
    </source>
</reference>
<dbReference type="Pfam" id="PF02014">
    <property type="entry name" value="Reeler"/>
    <property type="match status" value="1"/>
</dbReference>
<dbReference type="RefSeq" id="XP_035682756.1">
    <property type="nucleotide sequence ID" value="XM_035826863.1"/>
</dbReference>
<protein>
    <submittedName>
        <fullName evidence="4">Ferric-chelate reductase 1</fullName>
    </submittedName>
</protein>
<dbReference type="AlphaFoldDB" id="A0A9J7MXW7"/>
<dbReference type="PANTHER" id="PTHR45828:SF33">
    <property type="entry name" value="DOMON DOMAIN-CONTAINING PROTEIN"/>
    <property type="match status" value="1"/>
</dbReference>
<dbReference type="InterPro" id="IPR051237">
    <property type="entry name" value="Ferric-chelate_Red/DefProt"/>
</dbReference>
<evidence type="ECO:0000256" key="1">
    <source>
        <dbReference type="SAM" id="MobiDB-lite"/>
    </source>
</evidence>
<dbReference type="GO" id="GO:0016020">
    <property type="term" value="C:membrane"/>
    <property type="evidence" value="ECO:0000318"/>
    <property type="project" value="GO_Central"/>
</dbReference>
<dbReference type="GeneID" id="118420153"/>
<dbReference type="InterPro" id="IPR042307">
    <property type="entry name" value="Reeler_sf"/>
</dbReference>
<dbReference type="PANTHER" id="PTHR45828">
    <property type="entry name" value="CYTOCHROME B561/FERRIC REDUCTASE TRANSMEMBRANE"/>
    <property type="match status" value="1"/>
</dbReference>
<dbReference type="Proteomes" id="UP000001554">
    <property type="component" value="Chromosome 7"/>
</dbReference>
<sequence length="266" mass="28721">MQPNHGADAFTGISPYSIVPSVEEYIPGENITVRIVGTYLGFLIQVRKVGTTEAVGSFSNHPSGTKRLNCSNGDSASHSDRTEKSDIELTWTPPSEKGEGPVQFVATVVLGQQLFWMNVTSDVIPEQVETTTSKYTTPGSVTTMVTATAKQNQTVITRVAYTTLVTTAEQTTMLPEDCNNRCSIFARCEFSTCVCKRGLDGNGSSCTSGKRGLDGNGSSCTSVSDSTRYDYTLTMDNITFTNDLMNRSSPAAMTLAEMLEERCCTS</sequence>
<dbReference type="Gene3D" id="2.60.40.4060">
    <property type="entry name" value="Reeler domain"/>
    <property type="match status" value="1"/>
</dbReference>
<dbReference type="OrthoDB" id="2419613at2759"/>
<dbReference type="KEGG" id="bfo:118420153"/>
<evidence type="ECO:0000259" key="2">
    <source>
        <dbReference type="PROSITE" id="PS51019"/>
    </source>
</evidence>
<evidence type="ECO:0000313" key="4">
    <source>
        <dbReference type="RefSeq" id="XP_035682756.1"/>
    </source>
</evidence>
<dbReference type="CDD" id="cd08544">
    <property type="entry name" value="Reeler"/>
    <property type="match status" value="1"/>
</dbReference>
<name>A0A9J7MXW7_BRAFL</name>